<sequence>MTLHWWHITASYLLTFVVFGALAIGAAARHRAAKRLLATLDPRGERP</sequence>
<dbReference type="EMBL" id="JAAEDM010000134">
    <property type="protein sequence ID" value="MBR0674298.1"/>
    <property type="molecule type" value="Genomic_DNA"/>
</dbReference>
<accession>A0A9X9X4G9</accession>
<dbReference type="RefSeq" id="WP_211864718.1">
    <property type="nucleotide sequence ID" value="NZ_JAAEDM010000134.1"/>
</dbReference>
<comment type="caution">
    <text evidence="2">The sequence shown here is derived from an EMBL/GenBank/DDBJ whole genome shotgun (WGS) entry which is preliminary data.</text>
</comment>
<keyword evidence="3" id="KW-1185">Reference proteome</keyword>
<feature type="transmembrane region" description="Helical" evidence="1">
    <location>
        <begin position="6"/>
        <end position="28"/>
    </location>
</feature>
<evidence type="ECO:0000256" key="1">
    <source>
        <dbReference type="SAM" id="Phobius"/>
    </source>
</evidence>
<organism evidence="2 3">
    <name type="scientific">Neoroseomonas soli</name>
    <dbReference type="NCBI Taxonomy" id="1081025"/>
    <lineage>
        <taxon>Bacteria</taxon>
        <taxon>Pseudomonadati</taxon>
        <taxon>Pseudomonadota</taxon>
        <taxon>Alphaproteobacteria</taxon>
        <taxon>Acetobacterales</taxon>
        <taxon>Acetobacteraceae</taxon>
        <taxon>Neoroseomonas</taxon>
    </lineage>
</organism>
<evidence type="ECO:0000313" key="3">
    <source>
        <dbReference type="Proteomes" id="UP001138751"/>
    </source>
</evidence>
<protein>
    <recommendedName>
        <fullName evidence="4">Heme exporter protein D</fullName>
    </recommendedName>
</protein>
<gene>
    <name evidence="2" type="ORF">GXW76_24205</name>
</gene>
<keyword evidence="1" id="KW-0812">Transmembrane</keyword>
<dbReference type="AlphaFoldDB" id="A0A9X9X4G9"/>
<dbReference type="Proteomes" id="UP001138751">
    <property type="component" value="Unassembled WGS sequence"/>
</dbReference>
<reference evidence="2" key="1">
    <citation type="submission" date="2020-01" db="EMBL/GenBank/DDBJ databases">
        <authorList>
            <person name="Rat A."/>
        </authorList>
    </citation>
    <scope>NUCLEOTIDE SEQUENCE</scope>
    <source>
        <strain evidence="2">LMG 31231</strain>
    </source>
</reference>
<reference evidence="2" key="2">
    <citation type="journal article" date="2021" name="Syst. Appl. Microbiol.">
        <title>Roseomonas hellenica sp. nov., isolated from roots of wild-growing Alkanna tinctoria.</title>
        <authorList>
            <person name="Rat A."/>
            <person name="Naranjo H.D."/>
            <person name="Lebbe L."/>
            <person name="Cnockaert M."/>
            <person name="Krigas N."/>
            <person name="Grigoriadou K."/>
            <person name="Maloupa E."/>
            <person name="Willems A."/>
        </authorList>
    </citation>
    <scope>NUCLEOTIDE SEQUENCE</scope>
    <source>
        <strain evidence="2">LMG 31231</strain>
    </source>
</reference>
<evidence type="ECO:0000313" key="2">
    <source>
        <dbReference type="EMBL" id="MBR0674298.1"/>
    </source>
</evidence>
<proteinExistence type="predicted"/>
<keyword evidence="1" id="KW-0472">Membrane</keyword>
<name>A0A9X9X4G9_9PROT</name>
<keyword evidence="1" id="KW-1133">Transmembrane helix</keyword>
<evidence type="ECO:0008006" key="4">
    <source>
        <dbReference type="Google" id="ProtNLM"/>
    </source>
</evidence>